<dbReference type="PANTHER" id="PTHR35279">
    <property type="match status" value="1"/>
</dbReference>
<dbReference type="PANTHER" id="PTHR35279:SF1">
    <property type="entry name" value="ARABINANASE_LEVANSUCRASE_INVERTASE"/>
    <property type="match status" value="1"/>
</dbReference>
<dbReference type="eggNOG" id="KOG2084">
    <property type="taxonomic scope" value="Eukaryota"/>
</dbReference>
<evidence type="ECO:0000313" key="3">
    <source>
        <dbReference type="Proteomes" id="UP000000759"/>
    </source>
</evidence>
<organism evidence="2 3">
    <name type="scientific">Phaeodactylum tricornutum (strain CCAP 1055/1)</name>
    <dbReference type="NCBI Taxonomy" id="556484"/>
    <lineage>
        <taxon>Eukaryota</taxon>
        <taxon>Sar</taxon>
        <taxon>Stramenopiles</taxon>
        <taxon>Ochrophyta</taxon>
        <taxon>Bacillariophyta</taxon>
        <taxon>Bacillariophyceae</taxon>
        <taxon>Bacillariophycidae</taxon>
        <taxon>Naviculales</taxon>
        <taxon>Phaeodactylaceae</taxon>
        <taxon>Phaeodactylum</taxon>
    </lineage>
</organism>
<dbReference type="OMA" id="DWDSLFI"/>
<dbReference type="GeneID" id="7203963"/>
<dbReference type="Proteomes" id="UP000000759">
    <property type="component" value="Chromosome 3"/>
</dbReference>
<feature type="chain" id="PRO_5002841260" evidence="1">
    <location>
        <begin position="20"/>
        <end position="450"/>
    </location>
</feature>
<proteinExistence type="predicted"/>
<dbReference type="InterPro" id="IPR023296">
    <property type="entry name" value="Glyco_hydro_beta-prop_sf"/>
</dbReference>
<evidence type="ECO:0000313" key="2">
    <source>
        <dbReference type="EMBL" id="ACI65759.1"/>
    </source>
</evidence>
<gene>
    <name evidence="2" type="ORF">PHATR_43831</name>
</gene>
<keyword evidence="1" id="KW-0732">Signal</keyword>
<dbReference type="AlphaFoldDB" id="B5Y4G8"/>
<keyword evidence="3" id="KW-1185">Reference proteome</keyword>
<dbReference type="Gene3D" id="2.115.10.20">
    <property type="entry name" value="Glycosyl hydrolase domain, family 43"/>
    <property type="match status" value="2"/>
</dbReference>
<name>B5Y4G8_PHATC</name>
<dbReference type="RefSeq" id="XP_002186289.1">
    <property type="nucleotide sequence ID" value="XM_002186253.1"/>
</dbReference>
<dbReference type="STRING" id="556484.B5Y4G8"/>
<reference evidence="2 3" key="1">
    <citation type="journal article" date="2008" name="Nature">
        <title>The Phaeodactylum genome reveals the evolutionary history of diatom genomes.</title>
        <authorList>
            <person name="Bowler C."/>
            <person name="Allen A.E."/>
            <person name="Badger J.H."/>
            <person name="Grimwood J."/>
            <person name="Jabbari K."/>
            <person name="Kuo A."/>
            <person name="Maheswari U."/>
            <person name="Martens C."/>
            <person name="Maumus F."/>
            <person name="Otillar R.P."/>
            <person name="Rayko E."/>
            <person name="Salamov A."/>
            <person name="Vandepoele K."/>
            <person name="Beszteri B."/>
            <person name="Gruber A."/>
            <person name="Heijde M."/>
            <person name="Katinka M."/>
            <person name="Mock T."/>
            <person name="Valentin K."/>
            <person name="Verret F."/>
            <person name="Berges J.A."/>
            <person name="Brownlee C."/>
            <person name="Cadoret J.P."/>
            <person name="Chiovitti A."/>
            <person name="Choi C.J."/>
            <person name="Coesel S."/>
            <person name="De Martino A."/>
            <person name="Detter J.C."/>
            <person name="Durkin C."/>
            <person name="Falciatore A."/>
            <person name="Fournet J."/>
            <person name="Haruta M."/>
            <person name="Huysman M.J."/>
            <person name="Jenkins B.D."/>
            <person name="Jiroutova K."/>
            <person name="Jorgensen R.E."/>
            <person name="Joubert Y."/>
            <person name="Kaplan A."/>
            <person name="Kroger N."/>
            <person name="Kroth P.G."/>
            <person name="La Roche J."/>
            <person name="Lindquist E."/>
            <person name="Lommer M."/>
            <person name="Martin-Jezequel V."/>
            <person name="Lopez P.J."/>
            <person name="Lucas S."/>
            <person name="Mangogna M."/>
            <person name="McGinnis K."/>
            <person name="Medlin L.K."/>
            <person name="Montsant A."/>
            <person name="Oudot-Le Secq M.P."/>
            <person name="Napoli C."/>
            <person name="Obornik M."/>
            <person name="Parker M.S."/>
            <person name="Petit J.L."/>
            <person name="Porcel B.M."/>
            <person name="Poulsen N."/>
            <person name="Robison M."/>
            <person name="Rychlewski L."/>
            <person name="Rynearson T.A."/>
            <person name="Schmutz J."/>
            <person name="Shapiro H."/>
            <person name="Siaut M."/>
            <person name="Stanley M."/>
            <person name="Sussman M.R."/>
            <person name="Taylor A.R."/>
            <person name="Vardi A."/>
            <person name="von Dassow P."/>
            <person name="Vyverman W."/>
            <person name="Willis A."/>
            <person name="Wyrwicz L.S."/>
            <person name="Rokhsar D.S."/>
            <person name="Weissenbach J."/>
            <person name="Armbrust E.V."/>
            <person name="Green B.R."/>
            <person name="Van de Peer Y."/>
            <person name="Grigoriev I.V."/>
        </authorList>
    </citation>
    <scope>NUCLEOTIDE SEQUENCE [LARGE SCALE GENOMIC DNA]</scope>
    <source>
        <strain evidence="2 3">CCAP 1055/1</strain>
    </source>
</reference>
<dbReference type="OrthoDB" id="3510at2759"/>
<dbReference type="EMBL" id="CP001142">
    <property type="protein sequence ID" value="ACI65759.1"/>
    <property type="molecule type" value="Genomic_DNA"/>
</dbReference>
<dbReference type="HOGENOM" id="CLU_609018_0_0_1"/>
<evidence type="ECO:0000256" key="1">
    <source>
        <dbReference type="SAM" id="SignalP"/>
    </source>
</evidence>
<dbReference type="SUPFAM" id="SSF75005">
    <property type="entry name" value="Arabinanase/levansucrase/invertase"/>
    <property type="match status" value="2"/>
</dbReference>
<sequence>MKWIACTCFGWAVIGPTHAWLSSPQTSPNLLHRRRSHSRLAATSSNQNVVLQPSDDPARFDSFQIGNARVHRYSLNTDPESQTEYVMWYHGRDAQFDSDRALPPLSTGRIGRAKSKNGLIWVKDEQGNFSEDVPDVSLGLNKESWWGFDTAHVGLGNVLLPMSTPAVMTEGGVYLMYYMGGSFEETRMADYLDDSKIPDNLKDATIKGMNLRIGVAVSQDGVSWGRVEGDDPTGACMVPYNKADPNQAGEPVPANMPEELYCGWPEVVVNLVSGNKAEAFLMFYSTMLKETKEKVIAYAISEDGFRWFKKGLCLQPDKDGMDAAGCARCCVVRDASFDEETLRWTEIDSWKMYYEGISLEDNKHRIMMATSIDAQNWHKKGVILDVGAEEDAWDVAGVGSPHLVRMDDGSLRMYYTGQGKDGSTAIGVAKFVPRETDGEWIREQATISFA</sequence>
<accession>B5Y4G8</accession>
<reference evidence="3" key="2">
    <citation type="submission" date="2008-08" db="EMBL/GenBank/DDBJ databases">
        <authorList>
            <consortium name="Diatom Consortium"/>
            <person name="Grigoriev I."/>
            <person name="Grimwood J."/>
            <person name="Kuo A."/>
            <person name="Otillar R.P."/>
            <person name="Salamov A."/>
            <person name="Detter J.C."/>
            <person name="Lindquist E."/>
            <person name="Shapiro H."/>
            <person name="Lucas S."/>
            <person name="Glavina del Rio T."/>
            <person name="Pitluck S."/>
            <person name="Rokhsar D."/>
            <person name="Bowler C."/>
        </authorList>
    </citation>
    <scope>GENOME REANNOTATION</scope>
    <source>
        <strain evidence="3">CCAP 1055/1</strain>
    </source>
</reference>
<dbReference type="InParanoid" id="B5Y4G8"/>
<feature type="signal peptide" evidence="1">
    <location>
        <begin position="1"/>
        <end position="19"/>
    </location>
</feature>
<dbReference type="KEGG" id="pti:PHATR_43831"/>
<dbReference type="PaxDb" id="2850-Phatr43831"/>
<protein>
    <submittedName>
        <fullName evidence="2">Uncharacterized protein</fullName>
    </submittedName>
</protein>